<keyword evidence="5" id="KW-0255">Endonuclease</keyword>
<feature type="domain" description="Type I restriction modification DNA specificity" evidence="4">
    <location>
        <begin position="67"/>
        <end position="244"/>
    </location>
</feature>
<gene>
    <name evidence="5" type="ORF">FSC10_11540</name>
</gene>
<reference evidence="5 6" key="1">
    <citation type="submission" date="2019-09" db="EMBL/GenBank/DDBJ databases">
        <title>Non-baumannii Acinetobacter spp. carrying blaNDM-1 isolated in China.</title>
        <authorList>
            <person name="Cui C."/>
            <person name="Chen C."/>
            <person name="Sun J."/>
            <person name="Liu Y."/>
        </authorList>
    </citation>
    <scope>NUCLEOTIDE SEQUENCE [LARGE SCALE GENOMIC DNA]</scope>
    <source>
        <strain evidence="5 6">HZE23-1</strain>
    </source>
</reference>
<dbReference type="GO" id="GO:0003677">
    <property type="term" value="F:DNA binding"/>
    <property type="evidence" value="ECO:0007669"/>
    <property type="project" value="UniProtKB-KW"/>
</dbReference>
<dbReference type="InterPro" id="IPR052021">
    <property type="entry name" value="Type-I_RS_S_subunit"/>
</dbReference>
<evidence type="ECO:0000313" key="5">
    <source>
        <dbReference type="EMBL" id="QIC68672.1"/>
    </source>
</evidence>
<dbReference type="Proteomes" id="UP000503505">
    <property type="component" value="Chromosome"/>
</dbReference>
<dbReference type="InterPro" id="IPR044946">
    <property type="entry name" value="Restrct_endonuc_typeI_TRD_sf"/>
</dbReference>
<dbReference type="PANTHER" id="PTHR30408">
    <property type="entry name" value="TYPE-1 RESTRICTION ENZYME ECOKI SPECIFICITY PROTEIN"/>
    <property type="match status" value="1"/>
</dbReference>
<dbReference type="EMBL" id="CP044463">
    <property type="protein sequence ID" value="QIC68672.1"/>
    <property type="molecule type" value="Genomic_DNA"/>
</dbReference>
<comment type="similarity">
    <text evidence="1">Belongs to the type-I restriction system S methylase family.</text>
</comment>
<evidence type="ECO:0000256" key="2">
    <source>
        <dbReference type="ARBA" id="ARBA00022747"/>
    </source>
</evidence>
<organism evidence="5 6">
    <name type="scientific">Acinetobacter schindleri</name>
    <dbReference type="NCBI Taxonomy" id="108981"/>
    <lineage>
        <taxon>Bacteria</taxon>
        <taxon>Pseudomonadati</taxon>
        <taxon>Pseudomonadota</taxon>
        <taxon>Gammaproteobacteria</taxon>
        <taxon>Moraxellales</taxon>
        <taxon>Moraxellaceae</taxon>
        <taxon>Acinetobacter</taxon>
    </lineage>
</organism>
<dbReference type="GO" id="GO:0009307">
    <property type="term" value="P:DNA restriction-modification system"/>
    <property type="evidence" value="ECO:0007669"/>
    <property type="project" value="UniProtKB-KW"/>
</dbReference>
<keyword evidence="5" id="KW-0540">Nuclease</keyword>
<dbReference type="PANTHER" id="PTHR30408:SF12">
    <property type="entry name" value="TYPE I RESTRICTION ENZYME MJAVIII SPECIFICITY SUBUNIT"/>
    <property type="match status" value="1"/>
</dbReference>
<accession>A0AAE6WYT3</accession>
<dbReference type="AlphaFoldDB" id="A0AAE6WYT3"/>
<evidence type="ECO:0000313" key="6">
    <source>
        <dbReference type="Proteomes" id="UP000503505"/>
    </source>
</evidence>
<dbReference type="Pfam" id="PF01420">
    <property type="entry name" value="Methylase_S"/>
    <property type="match status" value="1"/>
</dbReference>
<name>A0AAE6WYT3_9GAMM</name>
<keyword evidence="3" id="KW-0238">DNA-binding</keyword>
<dbReference type="GO" id="GO:0004519">
    <property type="term" value="F:endonuclease activity"/>
    <property type="evidence" value="ECO:0007669"/>
    <property type="project" value="UniProtKB-KW"/>
</dbReference>
<dbReference type="REBASE" id="382730">
    <property type="entry name" value="S.Asc231ORF11545P"/>
</dbReference>
<dbReference type="Gene3D" id="3.90.220.20">
    <property type="entry name" value="DNA methylase specificity domains"/>
    <property type="match status" value="1"/>
</dbReference>
<dbReference type="InterPro" id="IPR000055">
    <property type="entry name" value="Restrct_endonuc_typeI_TRD"/>
</dbReference>
<protein>
    <submittedName>
        <fullName evidence="5">Restriction endonuclease subunit S</fullName>
    </submittedName>
</protein>
<evidence type="ECO:0000256" key="1">
    <source>
        <dbReference type="ARBA" id="ARBA00010923"/>
    </source>
</evidence>
<keyword evidence="2" id="KW-0680">Restriction system</keyword>
<proteinExistence type="inferred from homology"/>
<evidence type="ECO:0000256" key="3">
    <source>
        <dbReference type="ARBA" id="ARBA00023125"/>
    </source>
</evidence>
<keyword evidence="5" id="KW-0378">Hydrolase</keyword>
<dbReference type="Gene3D" id="1.10.287.1120">
    <property type="entry name" value="Bipartite methylase S protein"/>
    <property type="match status" value="1"/>
</dbReference>
<dbReference type="SUPFAM" id="SSF116734">
    <property type="entry name" value="DNA methylase specificity domain"/>
    <property type="match status" value="2"/>
</dbReference>
<evidence type="ECO:0000259" key="4">
    <source>
        <dbReference type="Pfam" id="PF01420"/>
    </source>
</evidence>
<sequence length="256" mass="30051">MKEFLGFFTNFDEQLKVGELFQNLDQSIALHEKKLIQTQNFKKAMLEKMFPKQGSLCPEIRLKGFSDDWEERQLKDISFKVIEKNSERLYTETFTNSAQFGVISQRDFFDKDISNTSNIGGYYVVKDNDFIYNPRISNFAPVGPVKRNKLGRTGVVSPLYFVFRTHDVDHKFLEVYFETSVWHKFMFLNGDTGARSDRLAIKDTIFMEMPIYSPSFEEQQKVGQFFKQLDDAINLQKQQLQTVKNLKQAFLEKMFV</sequence>